<organism evidence="1 2">
    <name type="scientific">Diphasiastrum complanatum</name>
    <name type="common">Issler's clubmoss</name>
    <name type="synonym">Lycopodium complanatum</name>
    <dbReference type="NCBI Taxonomy" id="34168"/>
    <lineage>
        <taxon>Eukaryota</taxon>
        <taxon>Viridiplantae</taxon>
        <taxon>Streptophyta</taxon>
        <taxon>Embryophyta</taxon>
        <taxon>Tracheophyta</taxon>
        <taxon>Lycopodiopsida</taxon>
        <taxon>Lycopodiales</taxon>
        <taxon>Lycopodiaceae</taxon>
        <taxon>Lycopodioideae</taxon>
        <taxon>Diphasiastrum</taxon>
    </lineage>
</organism>
<accession>A0ACC2EXQ4</accession>
<gene>
    <name evidence="1" type="ORF">O6H91_01G158100</name>
</gene>
<sequence>MSVAGTSIHCNLQQQQASFISLRRNLRASFVTHSKDLAFLEFRSNAETGRAIRFSTPISSAAESIQVEAANVHTLQRGRPKNDGNLLKLWGGLHVTQGRMLNGFKESNKSSNCARKRTMSKVDCQHSEHSNSDQIAHKLSDLKTLDLEAGTGLSDETKFSLNGQKNTNDMFAGDGSCGNASDLTKDEHAVIKDMPKSRKCIGSETVARQAKVAKMHRSPAADCQSRQHIDESLVFQSGSDLKTELESDPKEITELEMKGKDSAINPKSGIRVSKSASMISSTSNREPKGSTDSEHVTSRRQVHDRLQLSDDSSAKSLEVTSEYKADSRSIGGHFEAESAEREIAGNGKNKERGVNARGTENPNRPEIEKERDSEFDEKEAGGFKFQQKRKASEAHTYKNVGNSADDDYPWVVEEEDPDWPDEGEEGWGFRLDSFFSDIKIKNDKEDKQGDDDDSDDESDIDLEEEDDDEWLVKGITSMEWEEIAFDPQPLVVLMYTRYGYGWSTNWSTLQELEKSIKFLWESRKFALRAVKVDGKMDKDLASALKVKEFPSLLFIKGGQLHHQSPGFKRSEEILEFIAHFFFGGPQPASLGKRS</sequence>
<keyword evidence="2" id="KW-1185">Reference proteome</keyword>
<evidence type="ECO:0000313" key="1">
    <source>
        <dbReference type="EMBL" id="KAJ7571290.1"/>
    </source>
</evidence>
<name>A0ACC2EXQ4_DIPCM</name>
<protein>
    <submittedName>
        <fullName evidence="1">Uncharacterized protein</fullName>
    </submittedName>
</protein>
<reference evidence="2" key="1">
    <citation type="journal article" date="2024" name="Proc. Natl. Acad. Sci. U.S.A.">
        <title>Extraordinary preservation of gene collinearity over three hundred million years revealed in homosporous lycophytes.</title>
        <authorList>
            <person name="Li C."/>
            <person name="Wickell D."/>
            <person name="Kuo L.Y."/>
            <person name="Chen X."/>
            <person name="Nie B."/>
            <person name="Liao X."/>
            <person name="Peng D."/>
            <person name="Ji J."/>
            <person name="Jenkins J."/>
            <person name="Williams M."/>
            <person name="Shu S."/>
            <person name="Plott C."/>
            <person name="Barry K."/>
            <person name="Rajasekar S."/>
            <person name="Grimwood J."/>
            <person name="Han X."/>
            <person name="Sun S."/>
            <person name="Hou Z."/>
            <person name="He W."/>
            <person name="Dai G."/>
            <person name="Sun C."/>
            <person name="Schmutz J."/>
            <person name="Leebens-Mack J.H."/>
            <person name="Li F.W."/>
            <person name="Wang L."/>
        </authorList>
    </citation>
    <scope>NUCLEOTIDE SEQUENCE [LARGE SCALE GENOMIC DNA]</scope>
    <source>
        <strain evidence="2">cv. PW_Plant_1</strain>
    </source>
</reference>
<proteinExistence type="predicted"/>
<evidence type="ECO:0000313" key="2">
    <source>
        <dbReference type="Proteomes" id="UP001162992"/>
    </source>
</evidence>
<dbReference type="EMBL" id="CM055092">
    <property type="protein sequence ID" value="KAJ7571290.1"/>
    <property type="molecule type" value="Genomic_DNA"/>
</dbReference>
<dbReference type="Proteomes" id="UP001162992">
    <property type="component" value="Chromosome 1"/>
</dbReference>
<comment type="caution">
    <text evidence="1">The sequence shown here is derived from an EMBL/GenBank/DDBJ whole genome shotgun (WGS) entry which is preliminary data.</text>
</comment>